<name>A0A5P8JRF5_9LACO</name>
<feature type="domain" description="EAL" evidence="1">
    <location>
        <begin position="1"/>
        <end position="226"/>
    </location>
</feature>
<protein>
    <submittedName>
        <fullName evidence="2">EAL domain-containing protein</fullName>
    </submittedName>
</protein>
<dbReference type="InterPro" id="IPR035919">
    <property type="entry name" value="EAL_sf"/>
</dbReference>
<gene>
    <name evidence="2" type="ORF">LM010_07985</name>
</gene>
<dbReference type="Gene3D" id="3.20.20.450">
    <property type="entry name" value="EAL domain"/>
    <property type="match status" value="1"/>
</dbReference>
<evidence type="ECO:0000313" key="3">
    <source>
        <dbReference type="Proteomes" id="UP000388452"/>
    </source>
</evidence>
<dbReference type="Pfam" id="PF00563">
    <property type="entry name" value="EAL"/>
    <property type="match status" value="1"/>
</dbReference>
<dbReference type="SUPFAM" id="SSF141868">
    <property type="entry name" value="EAL domain-like"/>
    <property type="match status" value="1"/>
</dbReference>
<evidence type="ECO:0000259" key="1">
    <source>
        <dbReference type="PROSITE" id="PS50883"/>
    </source>
</evidence>
<dbReference type="InterPro" id="IPR050706">
    <property type="entry name" value="Cyclic-di-GMP_PDE-like"/>
</dbReference>
<dbReference type="EMBL" id="CP045068">
    <property type="protein sequence ID" value="QFQ91364.1"/>
    <property type="molecule type" value="Genomic_DNA"/>
</dbReference>
<reference evidence="2 3" key="1">
    <citation type="submission" date="2019-10" db="EMBL/GenBank/DDBJ databases">
        <title>Genome sequencing of Lactobacillus manihotivorans.</title>
        <authorList>
            <person name="Kim K."/>
        </authorList>
    </citation>
    <scope>NUCLEOTIDE SEQUENCE [LARGE SCALE GENOMIC DNA]</scope>
    <source>
        <strain evidence="2 3">LM010</strain>
    </source>
</reference>
<dbReference type="PROSITE" id="PS50883">
    <property type="entry name" value="EAL"/>
    <property type="match status" value="1"/>
</dbReference>
<dbReference type="SMART" id="SM00052">
    <property type="entry name" value="EAL"/>
    <property type="match status" value="1"/>
</dbReference>
<dbReference type="AlphaFoldDB" id="A0A5P8JRF5"/>
<dbReference type="GO" id="GO:0071111">
    <property type="term" value="F:cyclic-guanylate-specific phosphodiesterase activity"/>
    <property type="evidence" value="ECO:0007669"/>
    <property type="project" value="InterPro"/>
</dbReference>
<dbReference type="Proteomes" id="UP000388452">
    <property type="component" value="Chromosome"/>
</dbReference>
<dbReference type="InterPro" id="IPR001633">
    <property type="entry name" value="EAL_dom"/>
</dbReference>
<dbReference type="PANTHER" id="PTHR33121">
    <property type="entry name" value="CYCLIC DI-GMP PHOSPHODIESTERASE PDEF"/>
    <property type="match status" value="1"/>
</dbReference>
<evidence type="ECO:0000313" key="2">
    <source>
        <dbReference type="EMBL" id="QFQ91364.1"/>
    </source>
</evidence>
<sequence length="226" mass="25990">MILGTYSYFAQPIENISTNHIILYELLLREWSDERQAWQTPASFEINAQTLVHLLQTALAKLDDHHVSINLTAKQFADPVFTLAITDFVRENMLPRQLTVELVTCPEFAVLKHVSASYRAAGILLALDDVGSDNMYANVKDMLPYVNKVKFAMQNLRHGEPTTPAEIEELVFWFRKSEEQQMLFTFEGIEDQKDIELASHFGITRGQGYFFSRPREPQLFHDGHIN</sequence>
<organism evidence="2 3">
    <name type="scientific">Lacticaseibacillus manihotivorans</name>
    <dbReference type="NCBI Taxonomy" id="88233"/>
    <lineage>
        <taxon>Bacteria</taxon>
        <taxon>Bacillati</taxon>
        <taxon>Bacillota</taxon>
        <taxon>Bacilli</taxon>
        <taxon>Lactobacillales</taxon>
        <taxon>Lactobacillaceae</taxon>
        <taxon>Lacticaseibacillus</taxon>
    </lineage>
</organism>
<dbReference type="PANTHER" id="PTHR33121:SF70">
    <property type="entry name" value="SIGNALING PROTEIN YKOW"/>
    <property type="match status" value="1"/>
</dbReference>
<accession>A0A5P8JRF5</accession>
<proteinExistence type="predicted"/>